<accession>A0A371X6N5</accession>
<feature type="compositionally biased region" description="Gly residues" evidence="1">
    <location>
        <begin position="63"/>
        <end position="74"/>
    </location>
</feature>
<comment type="caution">
    <text evidence="2">The sequence shown here is derived from an EMBL/GenBank/DDBJ whole genome shotgun (WGS) entry which is preliminary data.</text>
</comment>
<organism evidence="2 3">
    <name type="scientific">Mesorhizobium denitrificans</name>
    <dbReference type="NCBI Taxonomy" id="2294114"/>
    <lineage>
        <taxon>Bacteria</taxon>
        <taxon>Pseudomonadati</taxon>
        <taxon>Pseudomonadota</taxon>
        <taxon>Alphaproteobacteria</taxon>
        <taxon>Hyphomicrobiales</taxon>
        <taxon>Phyllobacteriaceae</taxon>
        <taxon>Mesorhizobium</taxon>
    </lineage>
</organism>
<gene>
    <name evidence="2" type="ORF">DY251_18225</name>
</gene>
<proteinExistence type="predicted"/>
<feature type="compositionally biased region" description="Polar residues" evidence="1">
    <location>
        <begin position="48"/>
        <end position="62"/>
    </location>
</feature>
<evidence type="ECO:0000256" key="1">
    <source>
        <dbReference type="SAM" id="MobiDB-lite"/>
    </source>
</evidence>
<dbReference type="Proteomes" id="UP000262379">
    <property type="component" value="Unassembled WGS sequence"/>
</dbReference>
<sequence length="165" mass="17284">MGLFDDAVPGGNITKPLLIALGALLAGKMLSGGQKEDEPEAEPKELPRQTSPQNNTTAQTEPGQGGLLEGGLGGLLERLAKNGQGDVADSWVKTDRQNAPIAPQDLGKAIGGRMLSELSRRTGIPEDQLLDQLSKALPGIVDKLTPNGSVPSSDQVAGQFRNNPW</sequence>
<feature type="region of interest" description="Disordered" evidence="1">
    <location>
        <begin position="144"/>
        <end position="165"/>
    </location>
</feature>
<feature type="compositionally biased region" description="Polar residues" evidence="1">
    <location>
        <begin position="146"/>
        <end position="165"/>
    </location>
</feature>
<dbReference type="Gene3D" id="1.10.10.690">
    <property type="entry name" value="YidB-like"/>
    <property type="match status" value="1"/>
</dbReference>
<name>A0A371X6N5_9HYPH</name>
<evidence type="ECO:0000313" key="2">
    <source>
        <dbReference type="EMBL" id="RFC64892.1"/>
    </source>
</evidence>
<reference evidence="3" key="1">
    <citation type="submission" date="2018-08" db="EMBL/GenBank/DDBJ databases">
        <authorList>
            <person name="Im W.T."/>
        </authorList>
    </citation>
    <scope>NUCLEOTIDE SEQUENCE [LARGE SCALE GENOMIC DNA]</scope>
    <source>
        <strain evidence="3">LA-28</strain>
    </source>
</reference>
<dbReference type="EMBL" id="QURN01000016">
    <property type="protein sequence ID" value="RFC64892.1"/>
    <property type="molecule type" value="Genomic_DNA"/>
</dbReference>
<feature type="region of interest" description="Disordered" evidence="1">
    <location>
        <begin position="31"/>
        <end position="75"/>
    </location>
</feature>
<evidence type="ECO:0000313" key="3">
    <source>
        <dbReference type="Proteomes" id="UP000262379"/>
    </source>
</evidence>
<dbReference type="InterPro" id="IPR027405">
    <property type="entry name" value="YidB-like"/>
</dbReference>
<protein>
    <submittedName>
        <fullName evidence="2">DUF937 domain-containing protein</fullName>
    </submittedName>
</protein>
<dbReference type="InterPro" id="IPR045372">
    <property type="entry name" value="YidB"/>
</dbReference>
<dbReference type="AlphaFoldDB" id="A0A371X6N5"/>
<dbReference type="Pfam" id="PF20159">
    <property type="entry name" value="YidB"/>
    <property type="match status" value="1"/>
</dbReference>
<dbReference type="SUPFAM" id="SSF140804">
    <property type="entry name" value="YidB-like"/>
    <property type="match status" value="1"/>
</dbReference>
<keyword evidence="3" id="KW-1185">Reference proteome</keyword>
<dbReference type="RefSeq" id="WP_116625335.1">
    <property type="nucleotide sequence ID" value="NZ_QURN01000016.1"/>
</dbReference>